<evidence type="ECO:0000256" key="1">
    <source>
        <dbReference type="ARBA" id="ARBA00004370"/>
    </source>
</evidence>
<evidence type="ECO:0000256" key="3">
    <source>
        <dbReference type="ARBA" id="ARBA00022989"/>
    </source>
</evidence>
<proteinExistence type="predicted"/>
<dbReference type="GO" id="GO:0008610">
    <property type="term" value="P:lipid biosynthetic process"/>
    <property type="evidence" value="ECO:0007669"/>
    <property type="project" value="InterPro"/>
</dbReference>
<dbReference type="GO" id="GO:0005506">
    <property type="term" value="F:iron ion binding"/>
    <property type="evidence" value="ECO:0007669"/>
    <property type="project" value="InterPro"/>
</dbReference>
<dbReference type="InterPro" id="IPR050307">
    <property type="entry name" value="Sterol_Desaturase_Related"/>
</dbReference>
<evidence type="ECO:0000313" key="8">
    <source>
        <dbReference type="Proteomes" id="UP001165160"/>
    </source>
</evidence>
<evidence type="ECO:0000259" key="6">
    <source>
        <dbReference type="Pfam" id="PF04116"/>
    </source>
</evidence>
<dbReference type="GO" id="GO:0016020">
    <property type="term" value="C:membrane"/>
    <property type="evidence" value="ECO:0007669"/>
    <property type="project" value="UniProtKB-SubCell"/>
</dbReference>
<feature type="transmembrane region" description="Helical" evidence="5">
    <location>
        <begin position="50"/>
        <end position="71"/>
    </location>
</feature>
<feature type="transmembrane region" description="Helical" evidence="5">
    <location>
        <begin position="183"/>
        <end position="201"/>
    </location>
</feature>
<evidence type="ECO:0000256" key="2">
    <source>
        <dbReference type="ARBA" id="ARBA00022692"/>
    </source>
</evidence>
<evidence type="ECO:0000256" key="4">
    <source>
        <dbReference type="ARBA" id="ARBA00023136"/>
    </source>
</evidence>
<dbReference type="GO" id="GO:0016491">
    <property type="term" value="F:oxidoreductase activity"/>
    <property type="evidence" value="ECO:0007669"/>
    <property type="project" value="InterPro"/>
</dbReference>
<feature type="transmembrane region" description="Helical" evidence="5">
    <location>
        <begin position="128"/>
        <end position="147"/>
    </location>
</feature>
<dbReference type="EMBL" id="BRXX01000117">
    <property type="protein sequence ID" value="GMH91630.1"/>
    <property type="molecule type" value="Genomic_DNA"/>
</dbReference>
<evidence type="ECO:0000256" key="5">
    <source>
        <dbReference type="SAM" id="Phobius"/>
    </source>
</evidence>
<dbReference type="InterPro" id="IPR006694">
    <property type="entry name" value="Fatty_acid_hydroxylase"/>
</dbReference>
<keyword evidence="4 5" id="KW-0472">Membrane</keyword>
<dbReference type="Proteomes" id="UP001165160">
    <property type="component" value="Unassembled WGS sequence"/>
</dbReference>
<accession>A0A9W7BSN5</accession>
<comment type="caution">
    <text evidence="7">The sequence shown here is derived from an EMBL/GenBank/DDBJ whole genome shotgun (WGS) entry which is preliminary data.</text>
</comment>
<keyword evidence="8" id="KW-1185">Reference proteome</keyword>
<reference evidence="8" key="1">
    <citation type="journal article" date="2023" name="Commun. Biol.">
        <title>Genome analysis of Parmales, the sister group of diatoms, reveals the evolutionary specialization of diatoms from phago-mixotrophs to photoautotrophs.</title>
        <authorList>
            <person name="Ban H."/>
            <person name="Sato S."/>
            <person name="Yoshikawa S."/>
            <person name="Yamada K."/>
            <person name="Nakamura Y."/>
            <person name="Ichinomiya M."/>
            <person name="Sato N."/>
            <person name="Blanc-Mathieu R."/>
            <person name="Endo H."/>
            <person name="Kuwata A."/>
            <person name="Ogata H."/>
        </authorList>
    </citation>
    <scope>NUCLEOTIDE SEQUENCE [LARGE SCALE GENOMIC DNA]</scope>
    <source>
        <strain evidence="8">NIES 3699</strain>
    </source>
</reference>
<dbReference type="PANTHER" id="PTHR11863">
    <property type="entry name" value="STEROL DESATURASE"/>
    <property type="match status" value="1"/>
</dbReference>
<dbReference type="AlphaFoldDB" id="A0A9W7BSN5"/>
<comment type="subcellular location">
    <subcellularLocation>
        <location evidence="1">Membrane</location>
    </subcellularLocation>
</comment>
<gene>
    <name evidence="7" type="ORF">TrVE_jg5556</name>
</gene>
<keyword evidence="3 5" id="KW-1133">Transmembrane helix</keyword>
<feature type="domain" description="Fatty acid hydroxylase" evidence="6">
    <location>
        <begin position="134"/>
        <end position="266"/>
    </location>
</feature>
<sequence length="290" mass="33348">MDTLRYYYAEASTSSPSPLPNLVHAFFLPNQYSSSDSTQTPFAPLMLVSFLQNIIAWSALYLPTILFIWIFRAQLARFKINPEETPADLKLKELRRTVTSLTILAFWDTLVLAPHVTSTPLPEVVSPIRFLVYVFLFLWSDLHFYTIHRALHHPIWYSKIHKVHHESINPNPLSGLSFHPIEGLIYFSALLIVFLVPLSPIEYTAYKFGLVWAPLGGHIGYTTYDVTKNKLEPRKFEHYVHHIKFNNNFGAGLFPDGWVWDQFLGTIWPEDKPILRQGSSSSSSNNNKTK</sequence>
<name>A0A9W7BSN5_9STRA</name>
<protein>
    <recommendedName>
        <fullName evidence="6">Fatty acid hydroxylase domain-containing protein</fullName>
    </recommendedName>
</protein>
<keyword evidence="2 5" id="KW-0812">Transmembrane</keyword>
<organism evidence="7 8">
    <name type="scientific">Triparma verrucosa</name>
    <dbReference type="NCBI Taxonomy" id="1606542"/>
    <lineage>
        <taxon>Eukaryota</taxon>
        <taxon>Sar</taxon>
        <taxon>Stramenopiles</taxon>
        <taxon>Ochrophyta</taxon>
        <taxon>Bolidophyceae</taxon>
        <taxon>Parmales</taxon>
        <taxon>Triparmaceae</taxon>
        <taxon>Triparma</taxon>
    </lineage>
</organism>
<evidence type="ECO:0000313" key="7">
    <source>
        <dbReference type="EMBL" id="GMH91630.1"/>
    </source>
</evidence>
<dbReference type="Pfam" id="PF04116">
    <property type="entry name" value="FA_hydroxylase"/>
    <property type="match status" value="1"/>
</dbReference>